<organism evidence="3 4">
    <name type="scientific">Datura stramonium</name>
    <name type="common">Jimsonweed</name>
    <name type="synonym">Common thornapple</name>
    <dbReference type="NCBI Taxonomy" id="4076"/>
    <lineage>
        <taxon>Eukaryota</taxon>
        <taxon>Viridiplantae</taxon>
        <taxon>Streptophyta</taxon>
        <taxon>Embryophyta</taxon>
        <taxon>Tracheophyta</taxon>
        <taxon>Spermatophyta</taxon>
        <taxon>Magnoliopsida</taxon>
        <taxon>eudicotyledons</taxon>
        <taxon>Gunneridae</taxon>
        <taxon>Pentapetalae</taxon>
        <taxon>asterids</taxon>
        <taxon>lamiids</taxon>
        <taxon>Solanales</taxon>
        <taxon>Solanaceae</taxon>
        <taxon>Solanoideae</taxon>
        <taxon>Datureae</taxon>
        <taxon>Datura</taxon>
    </lineage>
</organism>
<dbReference type="InterPro" id="IPR027417">
    <property type="entry name" value="P-loop_NTPase"/>
</dbReference>
<dbReference type="EMBL" id="JACEIK010001173">
    <property type="protein sequence ID" value="MCD7466775.1"/>
    <property type="molecule type" value="Genomic_DNA"/>
</dbReference>
<dbReference type="PRINTS" id="PR00364">
    <property type="entry name" value="DISEASERSIST"/>
</dbReference>
<sequence>ENFRMATTIQSLFTSSSRSRRDKSVHEKAENEKVRREAYEELCKRLQQASKSMDSKSRKLREIMKSSGLQATSSLVQSFDLPENSTQLDNSNMVGHVNELEDMKSKLMYISSDGTEVMAIVGMGGIGKTTFAGRIYDDPAIKSHFDILAWVTMSKEYCVRRMLLQLFHCIPSTEDVIREAKDDGELAGKLKKSRWKCSYLIVIDDIWTTNAWDDIWQSADEGNHVVLKHLHTILGVGPSWCKNDIFASMPNMKKLVTVIGNAYELFVFLTGALCWPSRIEALSISTLDNADYIFDWTGIDDIVHLLPNLETLNTWEPTKGVFSRLRFMLLDDVDFTVWNATEDHFPVLERLFVSHCWRLKEIPPEFANIMNTTSD</sequence>
<dbReference type="Gene3D" id="3.40.50.300">
    <property type="entry name" value="P-loop containing nucleotide triphosphate hydrolases"/>
    <property type="match status" value="1"/>
</dbReference>
<feature type="coiled-coil region" evidence="1">
    <location>
        <begin position="29"/>
        <end position="59"/>
    </location>
</feature>
<accession>A0ABS8T5V5</accession>
<dbReference type="Pfam" id="PF00931">
    <property type="entry name" value="NB-ARC"/>
    <property type="match status" value="1"/>
</dbReference>
<dbReference type="Proteomes" id="UP000823775">
    <property type="component" value="Unassembled WGS sequence"/>
</dbReference>
<dbReference type="PANTHER" id="PTHR15140:SF37">
    <property type="entry name" value="UBIQUITIN-LIKE DOMAIN-CONTAINING PROTEIN"/>
    <property type="match status" value="1"/>
</dbReference>
<keyword evidence="1" id="KW-0175">Coiled coil</keyword>
<name>A0ABS8T5V5_DATST</name>
<evidence type="ECO:0000313" key="3">
    <source>
        <dbReference type="EMBL" id="MCD7466775.1"/>
    </source>
</evidence>
<dbReference type="SUPFAM" id="SSF52540">
    <property type="entry name" value="P-loop containing nucleoside triphosphate hydrolases"/>
    <property type="match status" value="1"/>
</dbReference>
<evidence type="ECO:0000313" key="4">
    <source>
        <dbReference type="Proteomes" id="UP000823775"/>
    </source>
</evidence>
<evidence type="ECO:0000259" key="2">
    <source>
        <dbReference type="Pfam" id="PF00931"/>
    </source>
</evidence>
<feature type="domain" description="NB-ARC" evidence="2">
    <location>
        <begin position="100"/>
        <end position="219"/>
    </location>
</feature>
<reference evidence="3 4" key="1">
    <citation type="journal article" date="2021" name="BMC Genomics">
        <title>Datura genome reveals duplications of psychoactive alkaloid biosynthetic genes and high mutation rate following tissue culture.</title>
        <authorList>
            <person name="Rajewski A."/>
            <person name="Carter-House D."/>
            <person name="Stajich J."/>
            <person name="Litt A."/>
        </authorList>
    </citation>
    <scope>NUCLEOTIDE SEQUENCE [LARGE SCALE GENOMIC DNA]</scope>
    <source>
        <strain evidence="3">AR-01</strain>
    </source>
</reference>
<evidence type="ECO:0000256" key="1">
    <source>
        <dbReference type="SAM" id="Coils"/>
    </source>
</evidence>
<feature type="non-terminal residue" evidence="3">
    <location>
        <position position="1"/>
    </location>
</feature>
<proteinExistence type="predicted"/>
<dbReference type="PANTHER" id="PTHR15140">
    <property type="entry name" value="TUBULIN-SPECIFIC CHAPERONE E"/>
    <property type="match status" value="1"/>
</dbReference>
<keyword evidence="4" id="KW-1185">Reference proteome</keyword>
<protein>
    <recommendedName>
        <fullName evidence="2">NB-ARC domain-containing protein</fullName>
    </recommendedName>
</protein>
<comment type="caution">
    <text evidence="3">The sequence shown here is derived from an EMBL/GenBank/DDBJ whole genome shotgun (WGS) entry which is preliminary data.</text>
</comment>
<gene>
    <name evidence="3" type="ORF">HAX54_003792</name>
</gene>
<dbReference type="InterPro" id="IPR002182">
    <property type="entry name" value="NB-ARC"/>
</dbReference>